<gene>
    <name evidence="3" type="ORF">DMH04_54110</name>
</gene>
<comment type="caution">
    <text evidence="3">The sequence shown here is derived from an EMBL/GenBank/DDBJ whole genome shotgun (WGS) entry which is preliminary data.</text>
</comment>
<keyword evidence="1" id="KW-0812">Transmembrane</keyword>
<feature type="transmembrane region" description="Helical" evidence="1">
    <location>
        <begin position="80"/>
        <end position="103"/>
    </location>
</feature>
<keyword evidence="3" id="KW-0406">Ion transport</keyword>
<organism evidence="3 4">
    <name type="scientific">Kibdelosporangium aridum</name>
    <dbReference type="NCBI Taxonomy" id="2030"/>
    <lineage>
        <taxon>Bacteria</taxon>
        <taxon>Bacillati</taxon>
        <taxon>Actinomycetota</taxon>
        <taxon>Actinomycetes</taxon>
        <taxon>Pseudonocardiales</taxon>
        <taxon>Pseudonocardiaceae</taxon>
        <taxon>Kibdelosporangium</taxon>
    </lineage>
</organism>
<dbReference type="OrthoDB" id="9799090at2"/>
<evidence type="ECO:0000313" key="4">
    <source>
        <dbReference type="Proteomes" id="UP000287547"/>
    </source>
</evidence>
<feature type="transmembrane region" description="Helical" evidence="1">
    <location>
        <begin position="20"/>
        <end position="41"/>
    </location>
</feature>
<dbReference type="InterPro" id="IPR013099">
    <property type="entry name" value="K_chnl_dom"/>
</dbReference>
<dbReference type="Pfam" id="PF07885">
    <property type="entry name" value="Ion_trans_2"/>
    <property type="match status" value="1"/>
</dbReference>
<dbReference type="Proteomes" id="UP000287547">
    <property type="component" value="Unassembled WGS sequence"/>
</dbReference>
<dbReference type="RefSeq" id="WP_037275563.1">
    <property type="nucleotide sequence ID" value="NZ_QHKI01000116.1"/>
</dbReference>
<proteinExistence type="predicted"/>
<feature type="transmembrane region" description="Helical" evidence="1">
    <location>
        <begin position="147"/>
        <end position="168"/>
    </location>
</feature>
<dbReference type="EMBL" id="QHKI01000116">
    <property type="protein sequence ID" value="RSM60383.1"/>
    <property type="molecule type" value="Genomic_DNA"/>
</dbReference>
<feature type="transmembrane region" description="Helical" evidence="1">
    <location>
        <begin position="123"/>
        <end position="140"/>
    </location>
</feature>
<reference evidence="3 4" key="1">
    <citation type="submission" date="2018-05" db="EMBL/GenBank/DDBJ databases">
        <title>Evolution of GPA BGCs.</title>
        <authorList>
            <person name="Waglechner N."/>
            <person name="Wright G.D."/>
        </authorList>
    </citation>
    <scope>NUCLEOTIDE SEQUENCE [LARGE SCALE GENOMIC DNA]</scope>
    <source>
        <strain evidence="3 4">A82846</strain>
    </source>
</reference>
<name>A0A428XYG4_KIBAR</name>
<dbReference type="SUPFAM" id="SSF81324">
    <property type="entry name" value="Voltage-gated potassium channels"/>
    <property type="match status" value="1"/>
</dbReference>
<evidence type="ECO:0000256" key="1">
    <source>
        <dbReference type="SAM" id="Phobius"/>
    </source>
</evidence>
<protein>
    <submittedName>
        <fullName evidence="3">Two pore domain potassium channel family protein</fullName>
    </submittedName>
</protein>
<dbReference type="Gene3D" id="1.10.287.70">
    <property type="match status" value="1"/>
</dbReference>
<keyword evidence="1" id="KW-1133">Transmembrane helix</keyword>
<evidence type="ECO:0000313" key="3">
    <source>
        <dbReference type="EMBL" id="RSM60383.1"/>
    </source>
</evidence>
<keyword evidence="3" id="KW-0813">Transport</keyword>
<evidence type="ECO:0000259" key="2">
    <source>
        <dbReference type="Pfam" id="PF07885"/>
    </source>
</evidence>
<keyword evidence="3" id="KW-0407">Ion channel</keyword>
<feature type="transmembrane region" description="Helical" evidence="1">
    <location>
        <begin position="47"/>
        <end position="68"/>
    </location>
</feature>
<dbReference type="AlphaFoldDB" id="A0A428XYG4"/>
<keyword evidence="1" id="KW-0472">Membrane</keyword>
<feature type="domain" description="Potassium channel" evidence="2">
    <location>
        <begin position="93"/>
        <end position="172"/>
    </location>
</feature>
<accession>A0A428XYG4</accession>
<sequence>MTPASLSSGGRAQKDRGRFVILGVVRPLFTVALMVAAYYVLPVGRRLHGGTVVFLIIGLSLVAVVVVWEVRSILRSPYPGLRGVQALSLAIPLFVLVFAETYYVLDQSWPGSFSAPLTKSDSLYFVVTVFTTVGFGDIVPAAESTRLLVAVQMLGDLIVLGLVLRIILEAVQRGRDNRRKTKDRGSP</sequence>
<dbReference type="GO" id="GO:0034220">
    <property type="term" value="P:monoatomic ion transmembrane transport"/>
    <property type="evidence" value="ECO:0007669"/>
    <property type="project" value="UniProtKB-KW"/>
</dbReference>